<evidence type="ECO:0000313" key="2">
    <source>
        <dbReference type="Proteomes" id="UP001336250"/>
    </source>
</evidence>
<dbReference type="EMBL" id="JAZIBG010000009">
    <property type="protein sequence ID" value="MEF7612918.1"/>
    <property type="molecule type" value="Genomic_DNA"/>
</dbReference>
<gene>
    <name evidence="1" type="ORF">V4F39_03275</name>
</gene>
<dbReference type="RefSeq" id="WP_332287827.1">
    <property type="nucleotide sequence ID" value="NZ_JAZIBG010000009.1"/>
</dbReference>
<keyword evidence="2" id="KW-1185">Reference proteome</keyword>
<comment type="caution">
    <text evidence="1">The sequence shown here is derived from an EMBL/GenBank/DDBJ whole genome shotgun (WGS) entry which is preliminary data.</text>
</comment>
<accession>A0AAW9Q9R8</accession>
<dbReference type="Proteomes" id="UP001336250">
    <property type="component" value="Unassembled WGS sequence"/>
</dbReference>
<organism evidence="1 2">
    <name type="scientific">Aquincola agrisoli</name>
    <dbReference type="NCBI Taxonomy" id="3119538"/>
    <lineage>
        <taxon>Bacteria</taxon>
        <taxon>Pseudomonadati</taxon>
        <taxon>Pseudomonadota</taxon>
        <taxon>Betaproteobacteria</taxon>
        <taxon>Burkholderiales</taxon>
        <taxon>Sphaerotilaceae</taxon>
        <taxon>Aquincola</taxon>
    </lineage>
</organism>
<sequence>MDTLHTPSSPAAHPVVVQELLAAPPAGADEWMTDALRQAIANVNAWHWEHEQLRLQSMSAPLS</sequence>
<name>A0AAW9Q9R8_9BURK</name>
<evidence type="ECO:0000313" key="1">
    <source>
        <dbReference type="EMBL" id="MEF7612918.1"/>
    </source>
</evidence>
<protein>
    <submittedName>
        <fullName evidence="1">Uncharacterized protein</fullName>
    </submittedName>
</protein>
<proteinExistence type="predicted"/>
<dbReference type="AlphaFoldDB" id="A0AAW9Q9R8"/>
<reference evidence="1 2" key="1">
    <citation type="submission" date="2024-02" db="EMBL/GenBank/DDBJ databases">
        <title>Genome sequence of Aquincola sp. MAHUQ-54.</title>
        <authorList>
            <person name="Huq M.A."/>
        </authorList>
    </citation>
    <scope>NUCLEOTIDE SEQUENCE [LARGE SCALE GENOMIC DNA]</scope>
    <source>
        <strain evidence="1 2">MAHUQ-54</strain>
    </source>
</reference>